<keyword evidence="1" id="KW-1133">Transmembrane helix</keyword>
<evidence type="ECO:0000313" key="2">
    <source>
        <dbReference type="EMBL" id="EKD29983.1"/>
    </source>
</evidence>
<keyword evidence="1" id="KW-0472">Membrane</keyword>
<evidence type="ECO:0000256" key="1">
    <source>
        <dbReference type="SAM" id="Phobius"/>
    </source>
</evidence>
<protein>
    <recommendedName>
        <fullName evidence="3">Glycosyltransferase RgtA/B/C/D-like domain-containing protein</fullName>
    </recommendedName>
</protein>
<feature type="transmembrane region" description="Helical" evidence="1">
    <location>
        <begin position="6"/>
        <end position="22"/>
    </location>
</feature>
<feature type="transmembrane region" description="Helical" evidence="1">
    <location>
        <begin position="355"/>
        <end position="374"/>
    </location>
</feature>
<accession>K1YCE9</accession>
<feature type="transmembrane region" description="Helical" evidence="1">
    <location>
        <begin position="34"/>
        <end position="55"/>
    </location>
</feature>
<dbReference type="EMBL" id="AMFJ01034197">
    <property type="protein sequence ID" value="EKD29983.1"/>
    <property type="molecule type" value="Genomic_DNA"/>
</dbReference>
<reference evidence="2" key="1">
    <citation type="journal article" date="2012" name="Science">
        <title>Fermentation, hydrogen, and sulfur metabolism in multiple uncultivated bacterial phyla.</title>
        <authorList>
            <person name="Wrighton K.C."/>
            <person name="Thomas B.C."/>
            <person name="Sharon I."/>
            <person name="Miller C.S."/>
            <person name="Castelle C.J."/>
            <person name="VerBerkmoes N.C."/>
            <person name="Wilkins M.J."/>
            <person name="Hettich R.L."/>
            <person name="Lipton M.S."/>
            <person name="Williams K.H."/>
            <person name="Long P.E."/>
            <person name="Banfield J.F."/>
        </authorList>
    </citation>
    <scope>NUCLEOTIDE SEQUENCE [LARGE SCALE GENOMIC DNA]</scope>
</reference>
<name>K1YCE9_9BACT</name>
<comment type="caution">
    <text evidence="2">The sequence shown here is derived from an EMBL/GenBank/DDBJ whole genome shotgun (WGS) entry which is preliminary data.</text>
</comment>
<feature type="transmembrane region" description="Helical" evidence="1">
    <location>
        <begin position="235"/>
        <end position="252"/>
    </location>
</feature>
<feature type="transmembrane region" description="Helical" evidence="1">
    <location>
        <begin position="413"/>
        <end position="430"/>
    </location>
</feature>
<feature type="transmembrane region" description="Helical" evidence="1">
    <location>
        <begin position="281"/>
        <end position="297"/>
    </location>
</feature>
<sequence length="438" mass="51466">MILYILAHLLIFLLGLLIINVLDKNNTLTFIEKYVMGFILGIAVNSFLLFILGWWGVSIGVVKYIDILLVLVVGFLNYRKNLWKRLFPTHFQLPKFTKRDIIVIPFLALILFKVFFSFFNSIYVPSYFDDEKGNWNIKSKIIYTTKTISTVPEDEAYLGGGAHKEYPLNFVLYKSYIADFIGVWDDSSINLITWIIFNLTILLVIFSFPNRIFGIIVGYLIYSLPLVVWHSGTAYYDLTYACFYLLSIVFLFRSMENKDDIFLILIGICLYSAVFTKNEGMILVVPSILLGVGYYLWKQHTIPKVFFVLVPLLFLVPHMVFRWMYELPFNPTAAQASYGFHSDSLSLYYTYFTQWGSYNIFWYAFVILTAYFFRDLWKERYRWITLAIASIMFAIFVVFSFTNNYQFLLDQTTINRTLLVVTMSILYFYSRIAYDRLK</sequence>
<feature type="transmembrane region" description="Helical" evidence="1">
    <location>
        <begin position="259"/>
        <end position="275"/>
    </location>
</feature>
<feature type="transmembrane region" description="Helical" evidence="1">
    <location>
        <begin position="188"/>
        <end position="205"/>
    </location>
</feature>
<evidence type="ECO:0008006" key="3">
    <source>
        <dbReference type="Google" id="ProtNLM"/>
    </source>
</evidence>
<dbReference type="AlphaFoldDB" id="K1YCE9"/>
<keyword evidence="1" id="KW-0812">Transmembrane</keyword>
<feature type="transmembrane region" description="Helical" evidence="1">
    <location>
        <begin position="100"/>
        <end position="119"/>
    </location>
</feature>
<feature type="transmembrane region" description="Helical" evidence="1">
    <location>
        <begin position="304"/>
        <end position="325"/>
    </location>
</feature>
<feature type="transmembrane region" description="Helical" evidence="1">
    <location>
        <begin position="61"/>
        <end position="79"/>
    </location>
</feature>
<feature type="transmembrane region" description="Helical" evidence="1">
    <location>
        <begin position="381"/>
        <end position="401"/>
    </location>
</feature>
<gene>
    <name evidence="2" type="ORF">ACD_78C00197G0018</name>
</gene>
<feature type="transmembrane region" description="Helical" evidence="1">
    <location>
        <begin position="212"/>
        <end position="229"/>
    </location>
</feature>
<organism evidence="2">
    <name type="scientific">uncultured bacterium</name>
    <name type="common">gcode 4</name>
    <dbReference type="NCBI Taxonomy" id="1234023"/>
    <lineage>
        <taxon>Bacteria</taxon>
        <taxon>environmental samples</taxon>
    </lineage>
</organism>
<proteinExistence type="predicted"/>